<feature type="region of interest" description="Disordered" evidence="5">
    <location>
        <begin position="1"/>
        <end position="48"/>
    </location>
</feature>
<feature type="domain" description="AAA+ ATPase" evidence="6">
    <location>
        <begin position="769"/>
        <end position="911"/>
    </location>
</feature>
<dbReference type="GO" id="GO:0006950">
    <property type="term" value="P:response to stress"/>
    <property type="evidence" value="ECO:0007669"/>
    <property type="project" value="UniProtKB-ARBA"/>
</dbReference>
<dbReference type="Gene3D" id="6.10.280.40">
    <property type="match status" value="2"/>
</dbReference>
<dbReference type="GO" id="GO:0016887">
    <property type="term" value="F:ATP hydrolysis activity"/>
    <property type="evidence" value="ECO:0007669"/>
    <property type="project" value="InterPro"/>
</dbReference>
<evidence type="ECO:0000256" key="2">
    <source>
        <dbReference type="ARBA" id="ARBA00007448"/>
    </source>
</evidence>
<name>A0A835FYR7_9POAL</name>
<accession>A0A835FYR7</accession>
<dbReference type="CDD" id="cd19510">
    <property type="entry name" value="RecA-like_BCS1"/>
    <property type="match status" value="2"/>
</dbReference>
<dbReference type="InterPro" id="IPR050747">
    <property type="entry name" value="Mitochondrial_chaperone_BCS1"/>
</dbReference>
<dbReference type="OrthoDB" id="10251412at2759"/>
<feature type="compositionally biased region" description="Basic and acidic residues" evidence="5">
    <location>
        <begin position="495"/>
        <end position="514"/>
    </location>
</feature>
<feature type="region of interest" description="Disordered" evidence="5">
    <location>
        <begin position="351"/>
        <end position="371"/>
    </location>
</feature>
<dbReference type="Proteomes" id="UP000636709">
    <property type="component" value="Unassembled WGS sequence"/>
</dbReference>
<evidence type="ECO:0000313" key="7">
    <source>
        <dbReference type="EMBL" id="KAF8783566.1"/>
    </source>
</evidence>
<evidence type="ECO:0000256" key="1">
    <source>
        <dbReference type="ARBA" id="ARBA00001946"/>
    </source>
</evidence>
<dbReference type="SMART" id="SM00382">
    <property type="entry name" value="AAA"/>
    <property type="match status" value="2"/>
</dbReference>
<comment type="catalytic activity">
    <reaction evidence="4">
        <text>ATP + H2O = ADP + phosphate + H(+)</text>
        <dbReference type="Rhea" id="RHEA:13065"/>
        <dbReference type="ChEBI" id="CHEBI:15377"/>
        <dbReference type="ChEBI" id="CHEBI:15378"/>
        <dbReference type="ChEBI" id="CHEBI:30616"/>
        <dbReference type="ChEBI" id="CHEBI:43474"/>
        <dbReference type="ChEBI" id="CHEBI:456216"/>
    </reaction>
</comment>
<keyword evidence="8" id="KW-1185">Reference proteome</keyword>
<dbReference type="Pfam" id="PF14363">
    <property type="entry name" value="AAA_assoc"/>
    <property type="match status" value="2"/>
</dbReference>
<dbReference type="EMBL" id="JACEFO010000076">
    <property type="protein sequence ID" value="KAF8783566.1"/>
    <property type="molecule type" value="Genomic_DNA"/>
</dbReference>
<protein>
    <recommendedName>
        <fullName evidence="6">AAA+ ATPase domain-containing protein</fullName>
    </recommendedName>
</protein>
<comment type="similarity">
    <text evidence="2">Belongs to the AAA ATPase family. BCS1 subfamily.</text>
</comment>
<gene>
    <name evidence="7" type="ORF">HU200_000503</name>
</gene>
<dbReference type="GO" id="GO:0005524">
    <property type="term" value="F:ATP binding"/>
    <property type="evidence" value="ECO:0007669"/>
    <property type="project" value="InterPro"/>
</dbReference>
<dbReference type="Pfam" id="PF00004">
    <property type="entry name" value="AAA"/>
    <property type="match status" value="2"/>
</dbReference>
<evidence type="ECO:0000313" key="8">
    <source>
        <dbReference type="Proteomes" id="UP000636709"/>
    </source>
</evidence>
<feature type="domain" description="AAA+ ATPase" evidence="6">
    <location>
        <begin position="282"/>
        <end position="426"/>
    </location>
</feature>
<dbReference type="InterPro" id="IPR003959">
    <property type="entry name" value="ATPase_AAA_core"/>
</dbReference>
<feature type="compositionally biased region" description="Basic residues" evidence="5">
    <location>
        <begin position="14"/>
        <end position="31"/>
    </location>
</feature>
<dbReference type="PANTHER" id="PTHR23070">
    <property type="entry name" value="BCS1 AAA-TYPE ATPASE"/>
    <property type="match status" value="1"/>
</dbReference>
<dbReference type="InterPro" id="IPR025753">
    <property type="entry name" value="AAA_N_dom"/>
</dbReference>
<sequence length="988" mass="112191">MRFHPTRQRVSIPRAKRKTKSIAKQSKRGRERGRERSENSLTAHTMPSHEKALAVAASAAASLMVVRSVVNELLPDEVRDVLRSGIGRLRSHMSSQHTITIERKIDTFCYNDVYEAVKTYLAAHINTKTQQHLCVSRFNEGDKMLVTMAEGEEMTDVYDGTEFKWCLIYRSVSTNDSGNGGNNGKQLEAHSFVLTFHKKHKEKALDSYLPFIMDTVKAMEDQERTLQIFMNEGSDDWIPMDFHHPSNFDTLAMDQKKKQSIIDDLNRFVKRKDYYKRIGKAWKRGYLLYGPPGTGKSSLIAAMANHLRFNIYDLELTAVQSNSDLRTLLVGISSRSILVVEDIDCTIKLQQREEADEDTSKSNSTDQDKGRDKVTLSGLLNFVDGLWSAGGEERIIVFTTNYKDRLDPALLRPGRMDMHIYMGYCNPESFRILAHNYHLIDYHATYPEIEKLLKEVMVTPAEVAEVLMRNDDADVALQDLVDLLKSKLNEANVTKAEESNANDKLDEEQDDKHAEHRRHTARPARASMSSSGSYEKYITMAASVAATAMVVRSVVNELVPFEVRDLLHAAGRYLRSRVFSSRHTVVIDEAEGLSANQIYDAARTYLAARITTDMPRLRVSRVDEAQGIMVGMEQGEEMVDVHDGVEYTWSLVSRDNAPSRAAGPTGGGAKARGRLEIKSYEVSFHKKHKDKALESYLPHVVATAKAMKDQHRSLKMHMIEYEAWTAVDLRHPSTFDTLAMDKKLKQSVMDDLERFVKRKDYYRRIGRAWKRGYLLYGPPGTGKSSLVAAMANYLKFDIYDLELTEVKCNSELRRLLVGMSNRSILVVEDIDCSIELPQREEGEKRARSTSAGEETDDKVTLSGLLNFVDGLWSTSGEERIIVFTTNYRERLDPALLRPGRMDMHIHMGYCTAESFRILARNYHSVENHAMYPEIEQLIEEVMVSPAEVAEVLMRNENSDVALQDLLEYLKAKRKEAGESKAVNENGDE</sequence>
<evidence type="ECO:0000256" key="5">
    <source>
        <dbReference type="SAM" id="MobiDB-lite"/>
    </source>
</evidence>
<comment type="cofactor">
    <cofactor evidence="1">
        <name>Mg(2+)</name>
        <dbReference type="ChEBI" id="CHEBI:18420"/>
    </cofactor>
</comment>
<comment type="caution">
    <text evidence="7">The sequence shown here is derived from an EMBL/GenBank/DDBJ whole genome shotgun (WGS) entry which is preliminary data.</text>
</comment>
<dbReference type="PROSITE" id="PS00674">
    <property type="entry name" value="AAA"/>
    <property type="match status" value="2"/>
</dbReference>
<dbReference type="InterPro" id="IPR003593">
    <property type="entry name" value="AAA+_ATPase"/>
</dbReference>
<evidence type="ECO:0000256" key="4">
    <source>
        <dbReference type="ARBA" id="ARBA00049360"/>
    </source>
</evidence>
<keyword evidence="3" id="KW-0460">Magnesium</keyword>
<dbReference type="InterPro" id="IPR058017">
    <property type="entry name" value="At3g28540-like_C"/>
</dbReference>
<evidence type="ECO:0000256" key="3">
    <source>
        <dbReference type="ARBA" id="ARBA00022842"/>
    </source>
</evidence>
<dbReference type="AlphaFoldDB" id="A0A835FYR7"/>
<evidence type="ECO:0000259" key="6">
    <source>
        <dbReference type="SMART" id="SM00382"/>
    </source>
</evidence>
<feature type="region of interest" description="Disordered" evidence="5">
    <location>
        <begin position="494"/>
        <end position="528"/>
    </location>
</feature>
<dbReference type="InterPro" id="IPR027417">
    <property type="entry name" value="P-loop_NTPase"/>
</dbReference>
<dbReference type="Gene3D" id="3.40.50.300">
    <property type="entry name" value="P-loop containing nucleotide triphosphate hydrolases"/>
    <property type="match status" value="2"/>
</dbReference>
<dbReference type="InterPro" id="IPR003960">
    <property type="entry name" value="ATPase_AAA_CS"/>
</dbReference>
<proteinExistence type="inferred from homology"/>
<dbReference type="SUPFAM" id="SSF52540">
    <property type="entry name" value="P-loop containing nucleoside triphosphate hydrolases"/>
    <property type="match status" value="2"/>
</dbReference>
<dbReference type="Pfam" id="PF25568">
    <property type="entry name" value="AAA_lid_At3g28540"/>
    <property type="match status" value="2"/>
</dbReference>
<reference evidence="7" key="1">
    <citation type="submission" date="2020-07" db="EMBL/GenBank/DDBJ databases">
        <title>Genome sequence and genetic diversity analysis of an under-domesticated orphan crop, white fonio (Digitaria exilis).</title>
        <authorList>
            <person name="Bennetzen J.L."/>
            <person name="Chen S."/>
            <person name="Ma X."/>
            <person name="Wang X."/>
            <person name="Yssel A.E.J."/>
            <person name="Chaluvadi S.R."/>
            <person name="Johnson M."/>
            <person name="Gangashetty P."/>
            <person name="Hamidou F."/>
            <person name="Sanogo M.D."/>
            <person name="Zwaenepoel A."/>
            <person name="Wallace J."/>
            <person name="Van De Peer Y."/>
            <person name="Van Deynze A."/>
        </authorList>
    </citation>
    <scope>NUCLEOTIDE SEQUENCE</scope>
    <source>
        <tissue evidence="7">Leaves</tissue>
    </source>
</reference>
<organism evidence="7 8">
    <name type="scientific">Digitaria exilis</name>
    <dbReference type="NCBI Taxonomy" id="1010633"/>
    <lineage>
        <taxon>Eukaryota</taxon>
        <taxon>Viridiplantae</taxon>
        <taxon>Streptophyta</taxon>
        <taxon>Embryophyta</taxon>
        <taxon>Tracheophyta</taxon>
        <taxon>Spermatophyta</taxon>
        <taxon>Magnoliopsida</taxon>
        <taxon>Liliopsida</taxon>
        <taxon>Poales</taxon>
        <taxon>Poaceae</taxon>
        <taxon>PACMAD clade</taxon>
        <taxon>Panicoideae</taxon>
        <taxon>Panicodae</taxon>
        <taxon>Paniceae</taxon>
        <taxon>Anthephorinae</taxon>
        <taxon>Digitaria</taxon>
    </lineage>
</organism>